<proteinExistence type="predicted"/>
<dbReference type="InterPro" id="IPR029063">
    <property type="entry name" value="SAM-dependent_MTases_sf"/>
</dbReference>
<name>A0ABY6A8X1_9GAMM</name>
<protein>
    <submittedName>
        <fullName evidence="2">Methyltransferase domain-containing protein</fullName>
    </submittedName>
</protein>
<sequence>MPRLEIFAEDHMQYAYGIYLFTAKHPLVRKLKKVAKPSVHGHKTWSSSFLLMDWLSSNPLAKNSRVLELGCGWGPAAVYCASQQQAKVTGLDVDDSVFPYLDMVAAANDAKVRPLHASFNDMKGQNLAKFDCIIGADICFWDEMVSDLLRLFKRAKKAGVKQIILADPGRSTFDELSNRCEKLWPAAFTYEHWFALEPNRFEGRLMILDFTKLPV</sequence>
<keyword evidence="2" id="KW-0489">Methyltransferase</keyword>
<dbReference type="GO" id="GO:0008168">
    <property type="term" value="F:methyltransferase activity"/>
    <property type="evidence" value="ECO:0007669"/>
    <property type="project" value="UniProtKB-KW"/>
</dbReference>
<evidence type="ECO:0000313" key="3">
    <source>
        <dbReference type="Proteomes" id="UP001065322"/>
    </source>
</evidence>
<dbReference type="Proteomes" id="UP001065322">
    <property type="component" value="Chromosome"/>
</dbReference>
<keyword evidence="3" id="KW-1185">Reference proteome</keyword>
<dbReference type="InterPro" id="IPR041698">
    <property type="entry name" value="Methyltransf_25"/>
</dbReference>
<reference evidence="3" key="1">
    <citation type="submission" date="2020-06" db="EMBL/GenBank/DDBJ databases">
        <title>Thalassolituus marinus alknpb1M-1, a hydrocarbon-degrading bacterium isolated from the deep-sea overlying water using an in-situ strategy from the South China Sea basin.</title>
        <authorList>
            <person name="Dong C."/>
            <person name="Chen Y."/>
            <person name="Shao Z."/>
        </authorList>
    </citation>
    <scope>NUCLEOTIDE SEQUENCE [LARGE SCALE GENOMIC DNA]</scope>
    <source>
        <strain evidence="3">alknpb1M-1</strain>
    </source>
</reference>
<gene>
    <name evidence="2" type="ORF">HUF19_07330</name>
</gene>
<dbReference type="Pfam" id="PF13649">
    <property type="entry name" value="Methyltransf_25"/>
    <property type="match status" value="1"/>
</dbReference>
<dbReference type="CDD" id="cd02440">
    <property type="entry name" value="AdoMet_MTases"/>
    <property type="match status" value="1"/>
</dbReference>
<dbReference type="GO" id="GO:0032259">
    <property type="term" value="P:methylation"/>
    <property type="evidence" value="ECO:0007669"/>
    <property type="project" value="UniProtKB-KW"/>
</dbReference>
<dbReference type="SUPFAM" id="SSF53335">
    <property type="entry name" value="S-adenosyl-L-methionine-dependent methyltransferases"/>
    <property type="match status" value="1"/>
</dbReference>
<keyword evidence="2" id="KW-0808">Transferase</keyword>
<evidence type="ECO:0000313" key="2">
    <source>
        <dbReference type="EMBL" id="UXD87253.1"/>
    </source>
</evidence>
<accession>A0ABY6A8X1</accession>
<organism evidence="2 3">
    <name type="scientific">Thalassolituus hydrocarboniclasticus</name>
    <dbReference type="NCBI Taxonomy" id="2742796"/>
    <lineage>
        <taxon>Bacteria</taxon>
        <taxon>Pseudomonadati</taxon>
        <taxon>Pseudomonadota</taxon>
        <taxon>Gammaproteobacteria</taxon>
        <taxon>Oceanospirillales</taxon>
        <taxon>Oceanospirillaceae</taxon>
        <taxon>Thalassolituus</taxon>
    </lineage>
</organism>
<dbReference type="Gene3D" id="3.40.50.150">
    <property type="entry name" value="Vaccinia Virus protein VP39"/>
    <property type="match status" value="1"/>
</dbReference>
<evidence type="ECO:0000259" key="1">
    <source>
        <dbReference type="Pfam" id="PF13649"/>
    </source>
</evidence>
<dbReference type="InterPro" id="IPR019410">
    <property type="entry name" value="Methyltransf_16"/>
</dbReference>
<feature type="domain" description="Methyltransferase" evidence="1">
    <location>
        <begin position="66"/>
        <end position="157"/>
    </location>
</feature>
<dbReference type="EMBL" id="CP054475">
    <property type="protein sequence ID" value="UXD87253.1"/>
    <property type="molecule type" value="Genomic_DNA"/>
</dbReference>
<dbReference type="RefSeq" id="WP_260999176.1">
    <property type="nucleotide sequence ID" value="NZ_CP054475.1"/>
</dbReference>
<dbReference type="PANTHER" id="PTHR14614">
    <property type="entry name" value="HEPATOCELLULAR CARCINOMA-ASSOCIATED ANTIGEN"/>
    <property type="match status" value="1"/>
</dbReference>